<keyword evidence="1" id="KW-0805">Transcription regulation</keyword>
<gene>
    <name evidence="5" type="ORF">G3I67_09800</name>
</gene>
<dbReference type="CDD" id="cd07377">
    <property type="entry name" value="WHTH_GntR"/>
    <property type="match status" value="1"/>
</dbReference>
<dbReference type="PANTHER" id="PTHR43537">
    <property type="entry name" value="TRANSCRIPTIONAL REGULATOR, GNTR FAMILY"/>
    <property type="match status" value="1"/>
</dbReference>
<organism evidence="5">
    <name type="scientific">Sheuella amnicola</name>
    <dbReference type="NCBI Taxonomy" id="2707330"/>
    <lineage>
        <taxon>Bacteria</taxon>
        <taxon>Pseudomonadati</taxon>
        <taxon>Pseudomonadota</taxon>
        <taxon>Betaproteobacteria</taxon>
        <taxon>Burkholderiales</taxon>
        <taxon>Alcaligenaceae</taxon>
        <taxon>Sheuella</taxon>
    </lineage>
</organism>
<dbReference type="PROSITE" id="PS50949">
    <property type="entry name" value="HTH_GNTR"/>
    <property type="match status" value="1"/>
</dbReference>
<dbReference type="SUPFAM" id="SSF48008">
    <property type="entry name" value="GntR ligand-binding domain-like"/>
    <property type="match status" value="1"/>
</dbReference>
<dbReference type="PANTHER" id="PTHR43537:SF53">
    <property type="entry name" value="HTH-TYPE TRANSCRIPTIONAL REPRESSOR NANR"/>
    <property type="match status" value="1"/>
</dbReference>
<name>A0A6B2R1L2_9BURK</name>
<dbReference type="SMART" id="SM00345">
    <property type="entry name" value="HTH_GNTR"/>
    <property type="match status" value="1"/>
</dbReference>
<reference evidence="5" key="1">
    <citation type="submission" date="2020-02" db="EMBL/GenBank/DDBJ databases">
        <authorList>
            <person name="Chen W.-M."/>
        </authorList>
    </citation>
    <scope>NUCLEOTIDE SEQUENCE</scope>
    <source>
        <strain evidence="5">NBD-18</strain>
    </source>
</reference>
<dbReference type="InterPro" id="IPR036388">
    <property type="entry name" value="WH-like_DNA-bd_sf"/>
</dbReference>
<dbReference type="AlphaFoldDB" id="A0A6B2R1L2"/>
<evidence type="ECO:0000256" key="1">
    <source>
        <dbReference type="ARBA" id="ARBA00023015"/>
    </source>
</evidence>
<dbReference type="SMART" id="SM00895">
    <property type="entry name" value="FCD"/>
    <property type="match status" value="1"/>
</dbReference>
<keyword evidence="2" id="KW-0238">DNA-binding</keyword>
<dbReference type="SUPFAM" id="SSF46785">
    <property type="entry name" value="Winged helix' DNA-binding domain"/>
    <property type="match status" value="1"/>
</dbReference>
<dbReference type="InterPro" id="IPR011711">
    <property type="entry name" value="GntR_C"/>
</dbReference>
<dbReference type="Pfam" id="PF00392">
    <property type="entry name" value="GntR"/>
    <property type="match status" value="1"/>
</dbReference>
<evidence type="ECO:0000256" key="3">
    <source>
        <dbReference type="ARBA" id="ARBA00023163"/>
    </source>
</evidence>
<keyword evidence="3" id="KW-0804">Transcription</keyword>
<evidence type="ECO:0000313" key="5">
    <source>
        <dbReference type="EMBL" id="NDY83524.1"/>
    </source>
</evidence>
<sequence>MVKENVSVTDKVAAAITDAIIQHRLVAGTKLVEQSLATMFGVSRTIVRQALIRLEREKLIKLEPAKGASVATPSVEETRQIFATRRLIEIPMIREFVRNARPGDIRQLSNHLQKEQSACQYVDVRGRTRMLADFHVQIAMMTGNLVLAELLSQLVSRTSLAAMLYQTNFSAQHSSNEHLELLAAIEAKQVDLAGELMDQHLRNVEASLQLDSALTDMRLALLPEDVAHQ</sequence>
<dbReference type="RefSeq" id="WP_163654816.1">
    <property type="nucleotide sequence ID" value="NZ_JAAGRN010000006.1"/>
</dbReference>
<comment type="caution">
    <text evidence="5">The sequence shown here is derived from an EMBL/GenBank/DDBJ whole genome shotgun (WGS) entry which is preliminary data.</text>
</comment>
<dbReference type="EMBL" id="JAAGRN010000006">
    <property type="protein sequence ID" value="NDY83524.1"/>
    <property type="molecule type" value="Genomic_DNA"/>
</dbReference>
<dbReference type="Gene3D" id="1.20.120.530">
    <property type="entry name" value="GntR ligand-binding domain-like"/>
    <property type="match status" value="1"/>
</dbReference>
<feature type="domain" description="HTH gntR-type" evidence="4">
    <location>
        <begin position="6"/>
        <end position="73"/>
    </location>
</feature>
<evidence type="ECO:0000256" key="2">
    <source>
        <dbReference type="ARBA" id="ARBA00023125"/>
    </source>
</evidence>
<dbReference type="Gene3D" id="1.10.10.10">
    <property type="entry name" value="Winged helix-like DNA-binding domain superfamily/Winged helix DNA-binding domain"/>
    <property type="match status" value="1"/>
</dbReference>
<dbReference type="InterPro" id="IPR036390">
    <property type="entry name" value="WH_DNA-bd_sf"/>
</dbReference>
<dbReference type="InterPro" id="IPR008920">
    <property type="entry name" value="TF_FadR/GntR_C"/>
</dbReference>
<evidence type="ECO:0000259" key="4">
    <source>
        <dbReference type="PROSITE" id="PS50949"/>
    </source>
</evidence>
<proteinExistence type="predicted"/>
<protein>
    <submittedName>
        <fullName evidence="5">GntR family transcriptional regulator</fullName>
    </submittedName>
</protein>
<dbReference type="GO" id="GO:0003700">
    <property type="term" value="F:DNA-binding transcription factor activity"/>
    <property type="evidence" value="ECO:0007669"/>
    <property type="project" value="InterPro"/>
</dbReference>
<dbReference type="GO" id="GO:0003677">
    <property type="term" value="F:DNA binding"/>
    <property type="evidence" value="ECO:0007669"/>
    <property type="project" value="UniProtKB-KW"/>
</dbReference>
<accession>A0A6B2R1L2</accession>
<dbReference type="InterPro" id="IPR000524">
    <property type="entry name" value="Tscrpt_reg_HTH_GntR"/>
</dbReference>
<dbReference type="Pfam" id="PF07729">
    <property type="entry name" value="FCD"/>
    <property type="match status" value="1"/>
</dbReference>